<gene>
    <name evidence="2" type="ORF">GWK08_06505</name>
</gene>
<dbReference type="AlphaFoldDB" id="A0A6P0UKK2"/>
<comment type="caution">
    <text evidence="2">The sequence shown here is derived from an EMBL/GenBank/DDBJ whole genome shotgun (WGS) entry which is preliminary data.</text>
</comment>
<dbReference type="EMBL" id="JAABOO010000001">
    <property type="protein sequence ID" value="NER13082.1"/>
    <property type="molecule type" value="Genomic_DNA"/>
</dbReference>
<feature type="transmembrane region" description="Helical" evidence="1">
    <location>
        <begin position="5"/>
        <end position="22"/>
    </location>
</feature>
<sequence length="84" mass="9582">MKRIIQILFILILIALGAGFYIKSTGDHLTGDRIVGLAIIATAFILMPIFIYHQSKGKKMKDYMLTKENIDKMKEKKGKKPENQ</sequence>
<name>A0A6P0UKK2_9FLAO</name>
<keyword evidence="1" id="KW-0472">Membrane</keyword>
<keyword evidence="3" id="KW-1185">Reference proteome</keyword>
<evidence type="ECO:0000313" key="3">
    <source>
        <dbReference type="Proteomes" id="UP000468581"/>
    </source>
</evidence>
<feature type="transmembrane region" description="Helical" evidence="1">
    <location>
        <begin position="34"/>
        <end position="52"/>
    </location>
</feature>
<organism evidence="2 3">
    <name type="scientific">Leptobacterium flavescens</name>
    <dbReference type="NCBI Taxonomy" id="472055"/>
    <lineage>
        <taxon>Bacteria</taxon>
        <taxon>Pseudomonadati</taxon>
        <taxon>Bacteroidota</taxon>
        <taxon>Flavobacteriia</taxon>
        <taxon>Flavobacteriales</taxon>
        <taxon>Flavobacteriaceae</taxon>
        <taxon>Leptobacterium</taxon>
    </lineage>
</organism>
<dbReference type="RefSeq" id="WP_163606085.1">
    <property type="nucleotide sequence ID" value="NZ_JAABOO010000001.1"/>
</dbReference>
<reference evidence="2 3" key="1">
    <citation type="submission" date="2020-01" db="EMBL/GenBank/DDBJ databases">
        <title>Leptobacterium flavescens.</title>
        <authorList>
            <person name="Wang G."/>
        </authorList>
    </citation>
    <scope>NUCLEOTIDE SEQUENCE [LARGE SCALE GENOMIC DNA]</scope>
    <source>
        <strain evidence="2 3">KCTC 22160</strain>
    </source>
</reference>
<proteinExistence type="predicted"/>
<keyword evidence="1" id="KW-0812">Transmembrane</keyword>
<evidence type="ECO:0000313" key="2">
    <source>
        <dbReference type="EMBL" id="NER13082.1"/>
    </source>
</evidence>
<evidence type="ECO:0008006" key="4">
    <source>
        <dbReference type="Google" id="ProtNLM"/>
    </source>
</evidence>
<keyword evidence="1" id="KW-1133">Transmembrane helix</keyword>
<dbReference type="Proteomes" id="UP000468581">
    <property type="component" value="Unassembled WGS sequence"/>
</dbReference>
<protein>
    <recommendedName>
        <fullName evidence="4">Isoleucyl-tRNA synthetase</fullName>
    </recommendedName>
</protein>
<evidence type="ECO:0000256" key="1">
    <source>
        <dbReference type="SAM" id="Phobius"/>
    </source>
</evidence>
<accession>A0A6P0UKK2</accession>